<keyword evidence="1" id="KW-0812">Transmembrane</keyword>
<name>A0ABQ8JBG2_DERPT</name>
<reference evidence="2 3" key="1">
    <citation type="journal article" date="2018" name="J. Allergy Clin. Immunol.">
        <title>High-quality assembly of Dermatophagoides pteronyssinus genome and transcriptome reveals a wide range of novel allergens.</title>
        <authorList>
            <person name="Liu X.Y."/>
            <person name="Yang K.Y."/>
            <person name="Wang M.Q."/>
            <person name="Kwok J.S."/>
            <person name="Zeng X."/>
            <person name="Yang Z."/>
            <person name="Xiao X.J."/>
            <person name="Lau C.P."/>
            <person name="Li Y."/>
            <person name="Huang Z.M."/>
            <person name="Ba J.G."/>
            <person name="Yim A.K."/>
            <person name="Ouyang C.Y."/>
            <person name="Ngai S.M."/>
            <person name="Chan T.F."/>
            <person name="Leung E.L."/>
            <person name="Liu L."/>
            <person name="Liu Z.G."/>
            <person name="Tsui S.K."/>
        </authorList>
    </citation>
    <scope>NUCLEOTIDE SEQUENCE [LARGE SCALE GENOMIC DNA]</scope>
    <source>
        <strain evidence="2">Derp</strain>
    </source>
</reference>
<dbReference type="Proteomes" id="UP000887458">
    <property type="component" value="Unassembled WGS sequence"/>
</dbReference>
<evidence type="ECO:0000313" key="2">
    <source>
        <dbReference type="EMBL" id="KAH9419946.1"/>
    </source>
</evidence>
<sequence>MYKMKIRKLNLHKFPLHLILSYQTESQCKLNVLFCIQSMMKIMIEITVYLVWMWILFFRQY</sequence>
<evidence type="ECO:0000313" key="3">
    <source>
        <dbReference type="Proteomes" id="UP000887458"/>
    </source>
</evidence>
<keyword evidence="1" id="KW-0472">Membrane</keyword>
<reference evidence="2 3" key="2">
    <citation type="journal article" date="2022" name="Mol. Biol. Evol.">
        <title>Comparative Genomics Reveals Insights into the Divergent Evolution of Astigmatic Mites and Household Pest Adaptations.</title>
        <authorList>
            <person name="Xiong Q."/>
            <person name="Wan A.T."/>
            <person name="Liu X."/>
            <person name="Fung C.S."/>
            <person name="Xiao X."/>
            <person name="Malainual N."/>
            <person name="Hou J."/>
            <person name="Wang L."/>
            <person name="Wang M."/>
            <person name="Yang K.Y."/>
            <person name="Cui Y."/>
            <person name="Leung E.L."/>
            <person name="Nong W."/>
            <person name="Shin S.K."/>
            <person name="Au S.W."/>
            <person name="Jeong K.Y."/>
            <person name="Chew F.T."/>
            <person name="Hui J.H."/>
            <person name="Leung T.F."/>
            <person name="Tungtrongchitr A."/>
            <person name="Zhong N."/>
            <person name="Liu Z."/>
            <person name="Tsui S.K."/>
        </authorList>
    </citation>
    <scope>NUCLEOTIDE SEQUENCE [LARGE SCALE GENOMIC DNA]</scope>
    <source>
        <strain evidence="2">Derp</strain>
    </source>
</reference>
<dbReference type="EMBL" id="NJHN03000054">
    <property type="protein sequence ID" value="KAH9419946.1"/>
    <property type="molecule type" value="Genomic_DNA"/>
</dbReference>
<organism evidence="2 3">
    <name type="scientific">Dermatophagoides pteronyssinus</name>
    <name type="common">European house dust mite</name>
    <dbReference type="NCBI Taxonomy" id="6956"/>
    <lineage>
        <taxon>Eukaryota</taxon>
        <taxon>Metazoa</taxon>
        <taxon>Ecdysozoa</taxon>
        <taxon>Arthropoda</taxon>
        <taxon>Chelicerata</taxon>
        <taxon>Arachnida</taxon>
        <taxon>Acari</taxon>
        <taxon>Acariformes</taxon>
        <taxon>Sarcoptiformes</taxon>
        <taxon>Astigmata</taxon>
        <taxon>Psoroptidia</taxon>
        <taxon>Analgoidea</taxon>
        <taxon>Pyroglyphidae</taxon>
        <taxon>Dermatophagoidinae</taxon>
        <taxon>Dermatophagoides</taxon>
    </lineage>
</organism>
<keyword evidence="3" id="KW-1185">Reference proteome</keyword>
<comment type="caution">
    <text evidence="2">The sequence shown here is derived from an EMBL/GenBank/DDBJ whole genome shotgun (WGS) entry which is preliminary data.</text>
</comment>
<protein>
    <submittedName>
        <fullName evidence="2">Uncharacterized protein</fullName>
    </submittedName>
</protein>
<accession>A0ABQ8JBG2</accession>
<keyword evidence="1" id="KW-1133">Transmembrane helix</keyword>
<evidence type="ECO:0000256" key="1">
    <source>
        <dbReference type="SAM" id="Phobius"/>
    </source>
</evidence>
<gene>
    <name evidence="2" type="ORF">DERP_001779</name>
</gene>
<feature type="transmembrane region" description="Helical" evidence="1">
    <location>
        <begin position="42"/>
        <end position="58"/>
    </location>
</feature>
<proteinExistence type="predicted"/>